<organism evidence="1">
    <name type="scientific">Rhodothermus marinus</name>
    <name type="common">Rhodothermus obamensis</name>
    <dbReference type="NCBI Taxonomy" id="29549"/>
    <lineage>
        <taxon>Bacteria</taxon>
        <taxon>Pseudomonadati</taxon>
        <taxon>Rhodothermota</taxon>
        <taxon>Rhodothermia</taxon>
        <taxon>Rhodothermales</taxon>
        <taxon>Rhodothermaceae</taxon>
        <taxon>Rhodothermus</taxon>
    </lineage>
</organism>
<evidence type="ECO:0000313" key="1">
    <source>
        <dbReference type="EMBL" id="HER96230.1"/>
    </source>
</evidence>
<dbReference type="InterPro" id="IPR011006">
    <property type="entry name" value="CheY-like_superfamily"/>
</dbReference>
<dbReference type="EMBL" id="DSGB01000005">
    <property type="protein sequence ID" value="HER96230.1"/>
    <property type="molecule type" value="Genomic_DNA"/>
</dbReference>
<dbReference type="Gene3D" id="3.40.50.2300">
    <property type="match status" value="1"/>
</dbReference>
<dbReference type="AlphaFoldDB" id="A0A7V2F7D2"/>
<sequence>METTIPETPHPQGTLQAFLQELTHLVQHVQERLAQASATGEGPLYGSSTTTRQLQVADPDWVASLLEMRSAFPGRLLILEARHAHPAWERVVRLRQEAPLMEVPLLVVLPSDDPQEIARAYQAGADACLVRPVPPAQLLGIALYLLRKSQRQAA</sequence>
<comment type="caution">
    <text evidence="1">The sequence shown here is derived from an EMBL/GenBank/DDBJ whole genome shotgun (WGS) entry which is preliminary data.</text>
</comment>
<dbReference type="SUPFAM" id="SSF52172">
    <property type="entry name" value="CheY-like"/>
    <property type="match status" value="1"/>
</dbReference>
<accession>A0A7V2F7D2</accession>
<name>A0A7V2F7D2_RHOMR</name>
<reference evidence="1" key="1">
    <citation type="journal article" date="2020" name="mSystems">
        <title>Genome- and Community-Level Interaction Insights into Carbon Utilization and Element Cycling Functions of Hydrothermarchaeota in Hydrothermal Sediment.</title>
        <authorList>
            <person name="Zhou Z."/>
            <person name="Liu Y."/>
            <person name="Xu W."/>
            <person name="Pan J."/>
            <person name="Luo Z.H."/>
            <person name="Li M."/>
        </authorList>
    </citation>
    <scope>NUCLEOTIDE SEQUENCE [LARGE SCALE GENOMIC DNA]</scope>
    <source>
        <strain evidence="1">SpSt-143</strain>
    </source>
</reference>
<proteinExistence type="predicted"/>
<gene>
    <name evidence="1" type="ORF">ENO59_06905</name>
</gene>
<protein>
    <submittedName>
        <fullName evidence="1">Response regulator transcription factor</fullName>
    </submittedName>
</protein>